<evidence type="ECO:0000313" key="9">
    <source>
        <dbReference type="EMBL" id="EDM78784.1"/>
    </source>
</evidence>
<comment type="subcellular location">
    <subcellularLocation>
        <location evidence="1">Cell envelope</location>
    </subcellularLocation>
</comment>
<dbReference type="InterPro" id="IPR051395">
    <property type="entry name" value="Cytochrome_c_Peroxidase/MauG"/>
</dbReference>
<feature type="domain" description="Cytochrome c" evidence="8">
    <location>
        <begin position="224"/>
        <end position="476"/>
    </location>
</feature>
<dbReference type="OrthoDB" id="9805202at2"/>
<evidence type="ECO:0000256" key="4">
    <source>
        <dbReference type="ARBA" id="ARBA00023002"/>
    </source>
</evidence>
<dbReference type="InterPro" id="IPR004852">
    <property type="entry name" value="Di-haem_cyt_c_peroxidsae"/>
</dbReference>
<keyword evidence="4" id="KW-0560">Oxidoreductase</keyword>
<dbReference type="Pfam" id="PF03150">
    <property type="entry name" value="CCP_MauG"/>
    <property type="match status" value="1"/>
</dbReference>
<dbReference type="InterPro" id="IPR036909">
    <property type="entry name" value="Cyt_c-like_dom_sf"/>
</dbReference>
<dbReference type="GO" id="GO:0009055">
    <property type="term" value="F:electron transfer activity"/>
    <property type="evidence" value="ECO:0007669"/>
    <property type="project" value="InterPro"/>
</dbReference>
<feature type="region of interest" description="Disordered" evidence="7">
    <location>
        <begin position="1"/>
        <end position="24"/>
    </location>
</feature>
<evidence type="ECO:0000259" key="8">
    <source>
        <dbReference type="PROSITE" id="PS51007"/>
    </source>
</evidence>
<dbReference type="STRING" id="391625.PPSIR1_32337"/>
<evidence type="ECO:0000256" key="3">
    <source>
        <dbReference type="ARBA" id="ARBA00022723"/>
    </source>
</evidence>
<keyword evidence="10" id="KW-1185">Reference proteome</keyword>
<dbReference type="EMBL" id="ABCS01000026">
    <property type="protein sequence ID" value="EDM78784.1"/>
    <property type="molecule type" value="Genomic_DNA"/>
</dbReference>
<dbReference type="PANTHER" id="PTHR30600:SF9">
    <property type="entry name" value="BLR7738 PROTEIN"/>
    <property type="match status" value="1"/>
</dbReference>
<dbReference type="InterPro" id="IPR009056">
    <property type="entry name" value="Cyt_c-like_dom"/>
</dbReference>
<comment type="caution">
    <text evidence="9">The sequence shown here is derived from an EMBL/GenBank/DDBJ whole genome shotgun (WGS) entry which is preliminary data.</text>
</comment>
<proteinExistence type="predicted"/>
<keyword evidence="9" id="KW-0575">Peroxidase</keyword>
<dbReference type="Proteomes" id="UP000005801">
    <property type="component" value="Unassembled WGS sequence"/>
</dbReference>
<dbReference type="RefSeq" id="WP_006972002.1">
    <property type="nucleotide sequence ID" value="NZ_ABCS01000026.1"/>
</dbReference>
<keyword evidence="2 6" id="KW-0349">Heme</keyword>
<protein>
    <submittedName>
        <fullName evidence="9">Di-haem cytochrome-c peroxidase</fullName>
    </submittedName>
</protein>
<name>A6G5K3_9BACT</name>
<dbReference type="PANTHER" id="PTHR30600">
    <property type="entry name" value="CYTOCHROME C PEROXIDASE-RELATED"/>
    <property type="match status" value="1"/>
</dbReference>
<sequence>MEPPPIEDSAEFRSDDDDDDDEKNDKLVAKGEKKFNKRFSKSNDRACSDCHVAEDAFGLSPEHVDELLANDPDNPLFVDFDADVRGTDNPTFNNLSHGLARVLIPLPDNMDVIDFGGNVVTPPDRVIEVWRAVPSVLNVASAGPLLYDGRAATLEEQALGAINLHAERTKSTKAKTLEQIAAFQKAQFSSDRAQFVAEQLAAGVAAEDIPIPENDPDYLASLTPEQSAGKQVFDFACAGCHGTATQTIITDRDIHDALCFNPRPDGNLNRTFTDLNGNDYFDPFLEGATLTFDPFPGGCDEFVFLGITAATVLAQVGAAFEPVPDNITADFPAYRFRFYYDDERTEQWTDLPPLPVFDEFGLPGVDEQGVPIAGIAGGPIPFTTDPGRALITGNPSDFEGFDMPQLRGIADTAPYFHDNTLDTLEEVVDLYSRAILPAIPGGFFPPLFPTAQPNFFPGESLSDQEKADLVAYLEIL</sequence>
<dbReference type="Gene3D" id="1.10.760.10">
    <property type="entry name" value="Cytochrome c-like domain"/>
    <property type="match status" value="2"/>
</dbReference>
<accession>A6G5K3</accession>
<organism evidence="9 10">
    <name type="scientific">Plesiocystis pacifica SIR-1</name>
    <dbReference type="NCBI Taxonomy" id="391625"/>
    <lineage>
        <taxon>Bacteria</taxon>
        <taxon>Pseudomonadati</taxon>
        <taxon>Myxococcota</taxon>
        <taxon>Polyangia</taxon>
        <taxon>Nannocystales</taxon>
        <taxon>Nannocystaceae</taxon>
        <taxon>Plesiocystis</taxon>
    </lineage>
</organism>
<dbReference type="GO" id="GO:0046872">
    <property type="term" value="F:metal ion binding"/>
    <property type="evidence" value="ECO:0007669"/>
    <property type="project" value="UniProtKB-KW"/>
</dbReference>
<evidence type="ECO:0000256" key="2">
    <source>
        <dbReference type="ARBA" id="ARBA00022617"/>
    </source>
</evidence>
<dbReference type="AlphaFoldDB" id="A6G5K3"/>
<dbReference type="GO" id="GO:0020037">
    <property type="term" value="F:heme binding"/>
    <property type="evidence" value="ECO:0007669"/>
    <property type="project" value="InterPro"/>
</dbReference>
<dbReference type="SUPFAM" id="SSF46626">
    <property type="entry name" value="Cytochrome c"/>
    <property type="match status" value="2"/>
</dbReference>
<reference evidence="9 10" key="1">
    <citation type="submission" date="2007-06" db="EMBL/GenBank/DDBJ databases">
        <authorList>
            <person name="Shimkets L."/>
            <person name="Ferriera S."/>
            <person name="Johnson J."/>
            <person name="Kravitz S."/>
            <person name="Beeson K."/>
            <person name="Sutton G."/>
            <person name="Rogers Y.-H."/>
            <person name="Friedman R."/>
            <person name="Frazier M."/>
            <person name="Venter J.C."/>
        </authorList>
    </citation>
    <scope>NUCLEOTIDE SEQUENCE [LARGE SCALE GENOMIC DNA]</scope>
    <source>
        <strain evidence="9 10">SIR-1</strain>
    </source>
</reference>
<evidence type="ECO:0000256" key="5">
    <source>
        <dbReference type="ARBA" id="ARBA00023004"/>
    </source>
</evidence>
<dbReference type="GO" id="GO:0030313">
    <property type="term" value="C:cell envelope"/>
    <property type="evidence" value="ECO:0007669"/>
    <property type="project" value="UniProtKB-SubCell"/>
</dbReference>
<gene>
    <name evidence="9" type="ORF">PPSIR1_32337</name>
</gene>
<evidence type="ECO:0000256" key="7">
    <source>
        <dbReference type="SAM" id="MobiDB-lite"/>
    </source>
</evidence>
<dbReference type="PROSITE" id="PS51007">
    <property type="entry name" value="CYTC"/>
    <property type="match status" value="1"/>
</dbReference>
<evidence type="ECO:0000313" key="10">
    <source>
        <dbReference type="Proteomes" id="UP000005801"/>
    </source>
</evidence>
<dbReference type="eggNOG" id="COG1858">
    <property type="taxonomic scope" value="Bacteria"/>
</dbReference>
<keyword evidence="3 6" id="KW-0479">Metal-binding</keyword>
<dbReference type="GO" id="GO:0004130">
    <property type="term" value="F:cytochrome-c peroxidase activity"/>
    <property type="evidence" value="ECO:0007669"/>
    <property type="project" value="TreeGrafter"/>
</dbReference>
<evidence type="ECO:0000256" key="6">
    <source>
        <dbReference type="PROSITE-ProRule" id="PRU00433"/>
    </source>
</evidence>
<evidence type="ECO:0000256" key="1">
    <source>
        <dbReference type="ARBA" id="ARBA00004196"/>
    </source>
</evidence>
<keyword evidence="5 6" id="KW-0408">Iron</keyword>